<gene>
    <name evidence="3" type="primary">frc_3</name>
    <name evidence="3" type="ORF">GALL_259160</name>
</gene>
<dbReference type="InterPro" id="IPR050483">
    <property type="entry name" value="CoA-transferase_III_domain"/>
</dbReference>
<dbReference type="SUPFAM" id="SSF89796">
    <property type="entry name" value="CoA-transferase family III (CaiB/BaiF)"/>
    <property type="match status" value="1"/>
</dbReference>
<protein>
    <submittedName>
        <fullName evidence="3">Formyl-coenzyme A transferase</fullName>
        <ecNumber evidence="3">2.8.3.16</ecNumber>
    </submittedName>
</protein>
<reference evidence="3" key="1">
    <citation type="submission" date="2016-10" db="EMBL/GenBank/DDBJ databases">
        <title>Sequence of Gallionella enrichment culture.</title>
        <authorList>
            <person name="Poehlein A."/>
            <person name="Muehling M."/>
            <person name="Daniel R."/>
        </authorList>
    </citation>
    <scope>NUCLEOTIDE SEQUENCE</scope>
</reference>
<dbReference type="Gene3D" id="3.40.50.10540">
    <property type="entry name" value="Crotonobetainyl-coa:carnitine coa-transferase, domain 1"/>
    <property type="match status" value="1"/>
</dbReference>
<dbReference type="Pfam" id="PF02515">
    <property type="entry name" value="CoA_transf_3"/>
    <property type="match status" value="1"/>
</dbReference>
<evidence type="ECO:0000256" key="2">
    <source>
        <dbReference type="SAM" id="MobiDB-lite"/>
    </source>
</evidence>
<dbReference type="EC" id="2.8.3.16" evidence="3"/>
<dbReference type="InterPro" id="IPR003673">
    <property type="entry name" value="CoA-Trfase_fam_III"/>
</dbReference>
<dbReference type="AlphaFoldDB" id="A0A1J5R825"/>
<name>A0A1J5R825_9ZZZZ</name>
<accession>A0A1J5R825</accession>
<comment type="caution">
    <text evidence="3">The sequence shown here is derived from an EMBL/GenBank/DDBJ whole genome shotgun (WGS) entry which is preliminary data.</text>
</comment>
<dbReference type="GO" id="GO:0033608">
    <property type="term" value="F:formyl-CoA transferase activity"/>
    <property type="evidence" value="ECO:0007669"/>
    <property type="project" value="UniProtKB-EC"/>
</dbReference>
<dbReference type="InterPro" id="IPR023606">
    <property type="entry name" value="CoA-Trfase_III_dom_1_sf"/>
</dbReference>
<dbReference type="InterPro" id="IPR044855">
    <property type="entry name" value="CoA-Trfase_III_dom3_sf"/>
</dbReference>
<dbReference type="PANTHER" id="PTHR48207">
    <property type="entry name" value="SUCCINATE--HYDROXYMETHYLGLUTARATE COA-TRANSFERASE"/>
    <property type="match status" value="1"/>
</dbReference>
<organism evidence="3">
    <name type="scientific">mine drainage metagenome</name>
    <dbReference type="NCBI Taxonomy" id="410659"/>
    <lineage>
        <taxon>unclassified sequences</taxon>
        <taxon>metagenomes</taxon>
        <taxon>ecological metagenomes</taxon>
    </lineage>
</organism>
<dbReference type="PANTHER" id="PTHR48207:SF3">
    <property type="entry name" value="SUCCINATE--HYDROXYMETHYLGLUTARATE COA-TRANSFERASE"/>
    <property type="match status" value="1"/>
</dbReference>
<keyword evidence="1 3" id="KW-0808">Transferase</keyword>
<feature type="region of interest" description="Disordered" evidence="2">
    <location>
        <begin position="386"/>
        <end position="430"/>
    </location>
</feature>
<evidence type="ECO:0000313" key="3">
    <source>
        <dbReference type="EMBL" id="OIQ92160.1"/>
    </source>
</evidence>
<sequence length="430" mass="45408">MASPLNEGCLILMVEDHPGPGAAPGVGALSGVVVADFSRILAGPYATMLLADLGAEVIKVESPGGDDTRSWLPPVRDDVSTYYLAVNRNKRSIALDLKDPDDREAAQELARRADVVVENFKPGGLARFGLDYDTVSAGNPGVVYASISGFGSGPKGASLPGYDLIVQAVSGLMSLTGSPSGEPFRAGISVFDVMAGLHATIGILAALSSRHTTGRGQHVEVNLLSSALSGLVNQSSAYVAGGVVPFRMGNSHPSLFPYEPLPCSDGDLIVTAGNNGQFRALVTALGAPELADDPRFARNEDRTARREELRPLLVKRLRTRTTTEWFRDLSAAGVACGPINTIDGGVAFAEELGLDPVVTIGEGADAIPSVRNPITFSETVPEYRRRPPMLDEHGAEIRRWLAAPSDGPADPHDRTGDQPGPTTDRQERRA</sequence>
<dbReference type="Gene3D" id="3.30.1540.10">
    <property type="entry name" value="formyl-coa transferase, domain 3"/>
    <property type="match status" value="1"/>
</dbReference>
<dbReference type="EMBL" id="MLJW01000239">
    <property type="protein sequence ID" value="OIQ92160.1"/>
    <property type="molecule type" value="Genomic_DNA"/>
</dbReference>
<proteinExistence type="predicted"/>
<evidence type="ECO:0000256" key="1">
    <source>
        <dbReference type="ARBA" id="ARBA00022679"/>
    </source>
</evidence>
<feature type="compositionally biased region" description="Basic and acidic residues" evidence="2">
    <location>
        <begin position="386"/>
        <end position="399"/>
    </location>
</feature>